<dbReference type="Pfam" id="PF12741">
    <property type="entry name" value="SusD-like"/>
    <property type="match status" value="1"/>
</dbReference>
<dbReference type="Gene3D" id="1.25.40.390">
    <property type="match status" value="1"/>
</dbReference>
<proteinExistence type="predicted"/>
<dbReference type="InterPro" id="IPR024302">
    <property type="entry name" value="SusD-like"/>
</dbReference>
<organism evidence="2 3">
    <name type="scientific">Niabella drilacis (strain DSM 25811 / CCM 8410 / CCUG 62505 / LMG 26954 / E90)</name>
    <dbReference type="NCBI Taxonomy" id="1285928"/>
    <lineage>
        <taxon>Bacteria</taxon>
        <taxon>Pseudomonadati</taxon>
        <taxon>Bacteroidota</taxon>
        <taxon>Chitinophagia</taxon>
        <taxon>Chitinophagales</taxon>
        <taxon>Chitinophagaceae</taxon>
        <taxon>Niabella</taxon>
    </lineage>
</organism>
<dbReference type="PROSITE" id="PS51257">
    <property type="entry name" value="PROKAR_LIPOPROTEIN"/>
    <property type="match status" value="1"/>
</dbReference>
<dbReference type="RefSeq" id="WP_090388498.1">
    <property type="nucleotide sequence ID" value="NZ_FMZO01000001.1"/>
</dbReference>
<keyword evidence="2" id="KW-0449">Lipoprotein</keyword>
<keyword evidence="1" id="KW-0732">Signal</keyword>
<evidence type="ECO:0000313" key="2">
    <source>
        <dbReference type="EMBL" id="SDC19991.1"/>
    </source>
</evidence>
<feature type="signal peptide" evidence="1">
    <location>
        <begin position="1"/>
        <end position="17"/>
    </location>
</feature>
<evidence type="ECO:0000256" key="1">
    <source>
        <dbReference type="SAM" id="SignalP"/>
    </source>
</evidence>
<dbReference type="STRING" id="1285928.SAMN04487894_101583"/>
<accession>A0A1G6JMU2</accession>
<dbReference type="EMBL" id="FMZO01000001">
    <property type="protein sequence ID" value="SDC19991.1"/>
    <property type="molecule type" value="Genomic_DNA"/>
</dbReference>
<keyword evidence="3" id="KW-1185">Reference proteome</keyword>
<dbReference type="OrthoDB" id="843771at2"/>
<gene>
    <name evidence="2" type="ORF">SAMN04487894_101583</name>
</gene>
<sequence length="540" mass="59223">MKSLKYFISRFCSSAAAVLLLTGCTKNFKDLNTNPIGLTKEQADADYTLLSAFLQQAQRFIIPEDVGTYQLSENLTSDSYSGYMAAEAPFVSNANNLTYSLQDGWNATIWTSRYINVMNPTYKVIAAAKANPELKDLEALARIVRVSAMSRVSDKIGPVIYSHYNIPNEDGTISYDAQKDVYPLFFKDLDTAIGILKELPETISPQMKNADLAYTANNYVNWLKYANTLKLRLALRVAIIDGAMAKTQGESALDPANGGLLSENSQNCSVGLSVSHPLNVIVNDWSDTRMGAPMESIMGGYNDPRISKYFQKATDPVVAGQYKGIRCGINIDEKSRYDSYSKLVFFPVNNMQLMVAAESWFLKAEAALRGWANAGNAKTNYETGIDRSFAMYGLAAEASAYKSDATSKPKPYIDPKARTAGENDVPAGSPNLSTITIKWSDADNNNRKLERIITQKWIALFPDGEEAWAEYRRTGYPILFPVVVNKSAGAIPTVPGIRSIPIPQVEFTTNKAAATAAVATVGGSNNGATRLWWDVANKSF</sequence>
<protein>
    <submittedName>
        <fullName evidence="2">Susd and RagB outer membrane lipoprotein</fullName>
    </submittedName>
</protein>
<reference evidence="3" key="1">
    <citation type="submission" date="2016-10" db="EMBL/GenBank/DDBJ databases">
        <authorList>
            <person name="Varghese N."/>
            <person name="Submissions S."/>
        </authorList>
    </citation>
    <scope>NUCLEOTIDE SEQUENCE [LARGE SCALE GENOMIC DNA]</scope>
    <source>
        <strain evidence="3">DSM 25811 / CCM 8410 / LMG 26954 / E90</strain>
    </source>
</reference>
<dbReference type="AlphaFoldDB" id="A0A1G6JMU2"/>
<dbReference type="InterPro" id="IPR011990">
    <property type="entry name" value="TPR-like_helical_dom_sf"/>
</dbReference>
<feature type="chain" id="PRO_5011454876" evidence="1">
    <location>
        <begin position="18"/>
        <end position="540"/>
    </location>
</feature>
<dbReference type="Proteomes" id="UP000198757">
    <property type="component" value="Unassembled WGS sequence"/>
</dbReference>
<evidence type="ECO:0000313" key="3">
    <source>
        <dbReference type="Proteomes" id="UP000198757"/>
    </source>
</evidence>
<dbReference type="SUPFAM" id="SSF48452">
    <property type="entry name" value="TPR-like"/>
    <property type="match status" value="1"/>
</dbReference>
<name>A0A1G6JMU2_NIADE</name>